<keyword evidence="4" id="KW-1185">Reference proteome</keyword>
<evidence type="ECO:0000256" key="1">
    <source>
        <dbReference type="ARBA" id="ARBA00007465"/>
    </source>
</evidence>
<evidence type="ECO:0000313" key="3">
    <source>
        <dbReference type="EMBL" id="KAJ1954685.1"/>
    </source>
</evidence>
<dbReference type="Proteomes" id="UP001150925">
    <property type="component" value="Unassembled WGS sequence"/>
</dbReference>
<proteinExistence type="inferred from homology"/>
<feature type="non-terminal residue" evidence="3">
    <location>
        <position position="121"/>
    </location>
</feature>
<dbReference type="GO" id="GO:0019843">
    <property type="term" value="F:rRNA binding"/>
    <property type="evidence" value="ECO:0007669"/>
    <property type="project" value="InterPro"/>
</dbReference>
<dbReference type="Pfam" id="PF00163">
    <property type="entry name" value="Ribosomal_S4"/>
    <property type="match status" value="1"/>
</dbReference>
<feature type="domain" description="Small ribosomal subunit protein uS4 N-terminal" evidence="2">
    <location>
        <begin position="4"/>
        <end position="107"/>
    </location>
</feature>
<accession>A0A9W8AQG4</accession>
<evidence type="ECO:0000313" key="4">
    <source>
        <dbReference type="Proteomes" id="UP001150925"/>
    </source>
</evidence>
<dbReference type="OrthoDB" id="10248812at2759"/>
<dbReference type="AlphaFoldDB" id="A0A9W8AQG4"/>
<comment type="caution">
    <text evidence="3">The sequence shown here is derived from an EMBL/GenBank/DDBJ whole genome shotgun (WGS) entry which is preliminary data.</text>
</comment>
<reference evidence="3" key="1">
    <citation type="submission" date="2022-07" db="EMBL/GenBank/DDBJ databases">
        <title>Phylogenomic reconstructions and comparative analyses of Kickxellomycotina fungi.</title>
        <authorList>
            <person name="Reynolds N.K."/>
            <person name="Stajich J.E."/>
            <person name="Barry K."/>
            <person name="Grigoriev I.V."/>
            <person name="Crous P."/>
            <person name="Smith M.E."/>
        </authorList>
    </citation>
    <scope>NUCLEOTIDE SEQUENCE</scope>
    <source>
        <strain evidence="3">RSA 1196</strain>
    </source>
</reference>
<keyword evidence="3" id="KW-0687">Ribonucleoprotein</keyword>
<dbReference type="EMBL" id="JANBPY010002512">
    <property type="protein sequence ID" value="KAJ1954685.1"/>
    <property type="molecule type" value="Genomic_DNA"/>
</dbReference>
<gene>
    <name evidence="3" type="primary">imp3</name>
    <name evidence="3" type="ORF">IWQ62_005700</name>
</gene>
<dbReference type="GO" id="GO:1990904">
    <property type="term" value="C:ribonucleoprotein complex"/>
    <property type="evidence" value="ECO:0007669"/>
    <property type="project" value="UniProtKB-KW"/>
</dbReference>
<evidence type="ECO:0000259" key="2">
    <source>
        <dbReference type="SMART" id="SM01390"/>
    </source>
</evidence>
<comment type="similarity">
    <text evidence="1">Belongs to the universal ribosomal protein uS4 family.</text>
</comment>
<name>A0A9W8AQG4_9FUNG</name>
<organism evidence="3 4">
    <name type="scientific">Dispira parvispora</name>
    <dbReference type="NCBI Taxonomy" id="1520584"/>
    <lineage>
        <taxon>Eukaryota</taxon>
        <taxon>Fungi</taxon>
        <taxon>Fungi incertae sedis</taxon>
        <taxon>Zoopagomycota</taxon>
        <taxon>Kickxellomycotina</taxon>
        <taxon>Dimargaritomycetes</taxon>
        <taxon>Dimargaritales</taxon>
        <taxon>Dimargaritaceae</taxon>
        <taxon>Dispira</taxon>
    </lineage>
</organism>
<sequence length="121" mass="14280">MVRQFKHHEQKLLRKVDFLRYKNDNNVHEIAIVNRYGLKNREEYHKYNQLVGDIQAAVHALSRLEPADAVRQKEEARLLQKVHHIGLVPTTSSISQLLNLNVTRFCLRRLPVVMCRLRMAE</sequence>
<dbReference type="InterPro" id="IPR001912">
    <property type="entry name" value="Ribosomal_uS4_N"/>
</dbReference>
<protein>
    <submittedName>
        <fullName evidence="3">U3 small nucleolar ribonucleoprotein imp3</fullName>
    </submittedName>
</protein>
<dbReference type="SMART" id="SM01390">
    <property type="entry name" value="Ribosomal_S4"/>
    <property type="match status" value="1"/>
</dbReference>